<dbReference type="Proteomes" id="UP000198386">
    <property type="component" value="Unassembled WGS sequence"/>
</dbReference>
<name>A0A239AFC2_9ACTN</name>
<evidence type="ECO:0000313" key="3">
    <source>
        <dbReference type="Proteomes" id="UP000198386"/>
    </source>
</evidence>
<proteinExistence type="predicted"/>
<dbReference type="Pfam" id="PF12028">
    <property type="entry name" value="DUF3515"/>
    <property type="match status" value="1"/>
</dbReference>
<dbReference type="EMBL" id="FZOH01000001">
    <property type="protein sequence ID" value="SNR94062.1"/>
    <property type="molecule type" value="Genomic_DNA"/>
</dbReference>
<evidence type="ECO:0000313" key="2">
    <source>
        <dbReference type="EMBL" id="SNR94062.1"/>
    </source>
</evidence>
<dbReference type="InterPro" id="IPR021903">
    <property type="entry name" value="DUF3515"/>
</dbReference>
<dbReference type="AlphaFoldDB" id="A0A239AFC2"/>
<evidence type="ECO:0008006" key="4">
    <source>
        <dbReference type="Google" id="ProtNLM"/>
    </source>
</evidence>
<evidence type="ECO:0000256" key="1">
    <source>
        <dbReference type="SAM" id="MobiDB-lite"/>
    </source>
</evidence>
<gene>
    <name evidence="2" type="ORF">SAMN04488107_0749</name>
</gene>
<reference evidence="3" key="1">
    <citation type="submission" date="2017-06" db="EMBL/GenBank/DDBJ databases">
        <authorList>
            <person name="Varghese N."/>
            <person name="Submissions S."/>
        </authorList>
    </citation>
    <scope>NUCLEOTIDE SEQUENCE [LARGE SCALE GENOMIC DNA]</scope>
    <source>
        <strain evidence="3">DSM 45423</strain>
    </source>
</reference>
<protein>
    <recommendedName>
        <fullName evidence="4">DUF3515 domain-containing protein</fullName>
    </recommendedName>
</protein>
<sequence length="172" mass="17477">MVPVLVVVLVLVRVVGDDGGGDDGGTDDGGAVADVSGGAGQQRAEDLPVLPVEVPPPTPEADAACPALMGALPLDLLGEPARLVDSDTPYAAAWGDPAVVLVCGVPQPEGLDAGAGLLQINEVTWFVEQSDEATVWTAVDRAVFVRVTLPPDVDSAPVTVLSDVLADTLPPR</sequence>
<keyword evidence="3" id="KW-1185">Reference proteome</keyword>
<feature type="region of interest" description="Disordered" evidence="1">
    <location>
        <begin position="18"/>
        <end position="41"/>
    </location>
</feature>
<accession>A0A239AFC2</accession>
<organism evidence="2 3">
    <name type="scientific">Geodermatophilus saharensis</name>
    <dbReference type="NCBI Taxonomy" id="1137994"/>
    <lineage>
        <taxon>Bacteria</taxon>
        <taxon>Bacillati</taxon>
        <taxon>Actinomycetota</taxon>
        <taxon>Actinomycetes</taxon>
        <taxon>Geodermatophilales</taxon>
        <taxon>Geodermatophilaceae</taxon>
        <taxon>Geodermatophilus</taxon>
    </lineage>
</organism>